<dbReference type="Proteomes" id="UP000428325">
    <property type="component" value="Chromosome"/>
</dbReference>
<accession>A0A6B9FBC7</accession>
<evidence type="ECO:0000313" key="3">
    <source>
        <dbReference type="Proteomes" id="UP000428325"/>
    </source>
</evidence>
<reference evidence="2 3" key="1">
    <citation type="submission" date="2018-12" db="EMBL/GenBank/DDBJ databases">
        <title>Complete genome sequence of Haloplanus rallus MBLA0036.</title>
        <authorList>
            <person name="Nam Y.-d."/>
            <person name="Kang J."/>
            <person name="Chung W.-H."/>
            <person name="Park Y.S."/>
        </authorList>
    </citation>
    <scope>NUCLEOTIDE SEQUENCE [LARGE SCALE GENOMIC DNA]</scope>
    <source>
        <strain evidence="2 3">MBLA0036</strain>
    </source>
</reference>
<gene>
    <name evidence="2" type="ORF">EI982_13370</name>
</gene>
<dbReference type="OrthoDB" id="281801at2157"/>
<dbReference type="RefSeq" id="WP_157690172.1">
    <property type="nucleotide sequence ID" value="NZ_CP034345.1"/>
</dbReference>
<proteinExistence type="predicted"/>
<feature type="domain" description="DUF2249" evidence="1">
    <location>
        <begin position="13"/>
        <end position="77"/>
    </location>
</feature>
<dbReference type="AlphaFoldDB" id="A0A6B9FBC7"/>
<organism evidence="2 3">
    <name type="scientific">Haloplanus rallus</name>
    <dbReference type="NCBI Taxonomy" id="1816183"/>
    <lineage>
        <taxon>Archaea</taxon>
        <taxon>Methanobacteriati</taxon>
        <taxon>Methanobacteriota</taxon>
        <taxon>Stenosarchaea group</taxon>
        <taxon>Halobacteria</taxon>
        <taxon>Halobacteriales</taxon>
        <taxon>Haloferacaceae</taxon>
        <taxon>Haloplanus</taxon>
    </lineage>
</organism>
<dbReference type="InterPro" id="IPR018720">
    <property type="entry name" value="DUF2249"/>
</dbReference>
<dbReference type="GeneID" id="43370551"/>
<dbReference type="KEGG" id="hra:EI982_13370"/>
<dbReference type="Pfam" id="PF10006">
    <property type="entry name" value="DUF2249"/>
    <property type="match status" value="1"/>
</dbReference>
<name>A0A6B9FBC7_9EURY</name>
<evidence type="ECO:0000259" key="1">
    <source>
        <dbReference type="Pfam" id="PF10006"/>
    </source>
</evidence>
<dbReference type="EMBL" id="CP034345">
    <property type="protein sequence ID" value="QGX95711.1"/>
    <property type="molecule type" value="Genomic_DNA"/>
</dbReference>
<evidence type="ECO:0000313" key="2">
    <source>
        <dbReference type="EMBL" id="QGX95711.1"/>
    </source>
</evidence>
<protein>
    <submittedName>
        <fullName evidence="2">DUF2249 domain-containing protein</fullName>
    </submittedName>
</protein>
<sequence>MSSKRVDGTSERLDVREIEGEPFGDIVAALEELADGESLLLVNSFEPTPLYDVLAERGYEYETTHPDASVWHVEITRA</sequence>
<keyword evidence="3" id="KW-1185">Reference proteome</keyword>